<dbReference type="InterPro" id="IPR006527">
    <property type="entry name" value="F-box-assoc_dom_typ1"/>
</dbReference>
<feature type="region of interest" description="Disordered" evidence="1">
    <location>
        <begin position="1"/>
        <end position="24"/>
    </location>
</feature>
<dbReference type="RefSeq" id="XP_027117399.1">
    <property type="nucleotide sequence ID" value="XM_027261598.2"/>
</dbReference>
<reference evidence="4" key="2">
    <citation type="submission" date="2025-08" db="UniProtKB">
        <authorList>
            <consortium name="RefSeq"/>
        </authorList>
    </citation>
    <scope>IDENTIFICATION</scope>
    <source>
        <tissue evidence="4">Leaves</tissue>
    </source>
</reference>
<name>A0A6P6WPS3_COFAR</name>
<feature type="domain" description="F-box" evidence="2">
    <location>
        <begin position="28"/>
        <end position="74"/>
    </location>
</feature>
<dbReference type="OrthoDB" id="591557at2759"/>
<evidence type="ECO:0000313" key="3">
    <source>
        <dbReference type="Proteomes" id="UP001652660"/>
    </source>
</evidence>
<dbReference type="SUPFAM" id="SSF81383">
    <property type="entry name" value="F-box domain"/>
    <property type="match status" value="1"/>
</dbReference>
<gene>
    <name evidence="4" type="primary">LOC113734850</name>
</gene>
<sequence>MNNEENLEDQTSNATTDSQIARSQDSDQSILPNLPFELITEILLRLPVKSLLKFRCVSKSWLSLTFSSRFIKAHLKLSDDDKDYTHHKVILLDLSHAIVKSCSLQSFLDTPPADLATNVSLPEELVKRSFCMVGSCDGLICLEVRYDVYLWNPCTRKCKKLPGPTFEGRSPGWFYCVYGFGYDKSSDDYKVVAILAERSKLDGVYRVTQVRIYSISTDSWRSIENFREGVELDKPGKLFNGKLHWVVRPCVVSINLENEMCEEFELPYYGEHGIDPALGELEGKFAVLCDHYLTVDVWVMKEYGVKESWTKIFNVIVGDDLWYNFYSPPLFFQKKNGEVVVLHGSILMVYDLKNYPDNNPQLNRFHGYAAANMHVESLVQPWLMMD</sequence>
<dbReference type="SUPFAM" id="SSF50965">
    <property type="entry name" value="Galactose oxidase, central domain"/>
    <property type="match status" value="1"/>
</dbReference>
<reference evidence="3" key="1">
    <citation type="journal article" date="2025" name="Foods">
        <title>Unveiling the Microbial Signatures of Arabica Coffee Cherries: Insights into Ripeness Specific Diversity, Functional Traits, and Implications for Quality and Safety.</title>
        <authorList>
            <consortium name="RefSeq"/>
            <person name="Tenea G.N."/>
            <person name="Cifuentes V."/>
            <person name="Reyes P."/>
            <person name="Cevallos-Vallejos M."/>
        </authorList>
    </citation>
    <scope>NUCLEOTIDE SEQUENCE [LARGE SCALE GENOMIC DNA]</scope>
</reference>
<dbReference type="InterPro" id="IPR017451">
    <property type="entry name" value="F-box-assoc_interact_dom"/>
</dbReference>
<dbReference type="AlphaFoldDB" id="A0A6P6WPS3"/>
<accession>A0A6P6WPS3</accession>
<dbReference type="InterPro" id="IPR050796">
    <property type="entry name" value="SCF_F-box_component"/>
</dbReference>
<proteinExistence type="predicted"/>
<dbReference type="GeneID" id="113734850"/>
<dbReference type="SMART" id="SM00256">
    <property type="entry name" value="FBOX"/>
    <property type="match status" value="1"/>
</dbReference>
<dbReference type="Pfam" id="PF00646">
    <property type="entry name" value="F-box"/>
    <property type="match status" value="1"/>
</dbReference>
<dbReference type="PROSITE" id="PS50181">
    <property type="entry name" value="FBOX"/>
    <property type="match status" value="1"/>
</dbReference>
<organism evidence="3 4">
    <name type="scientific">Coffea arabica</name>
    <name type="common">Arabian coffee</name>
    <dbReference type="NCBI Taxonomy" id="13443"/>
    <lineage>
        <taxon>Eukaryota</taxon>
        <taxon>Viridiplantae</taxon>
        <taxon>Streptophyta</taxon>
        <taxon>Embryophyta</taxon>
        <taxon>Tracheophyta</taxon>
        <taxon>Spermatophyta</taxon>
        <taxon>Magnoliopsida</taxon>
        <taxon>eudicotyledons</taxon>
        <taxon>Gunneridae</taxon>
        <taxon>Pentapetalae</taxon>
        <taxon>asterids</taxon>
        <taxon>lamiids</taxon>
        <taxon>Gentianales</taxon>
        <taxon>Rubiaceae</taxon>
        <taxon>Ixoroideae</taxon>
        <taxon>Gardenieae complex</taxon>
        <taxon>Bertiereae - Coffeeae clade</taxon>
        <taxon>Coffeeae</taxon>
        <taxon>Coffea</taxon>
    </lineage>
</organism>
<dbReference type="InterPro" id="IPR001810">
    <property type="entry name" value="F-box_dom"/>
</dbReference>
<dbReference type="Gene3D" id="1.20.1280.50">
    <property type="match status" value="1"/>
</dbReference>
<dbReference type="Proteomes" id="UP001652660">
    <property type="component" value="Chromosome 3c"/>
</dbReference>
<dbReference type="InterPro" id="IPR011043">
    <property type="entry name" value="Gal_Oxase/kelch_b-propeller"/>
</dbReference>
<dbReference type="PANTHER" id="PTHR31672:SF13">
    <property type="entry name" value="F-BOX PROTEIN CPR30-LIKE"/>
    <property type="match status" value="1"/>
</dbReference>
<evidence type="ECO:0000256" key="1">
    <source>
        <dbReference type="SAM" id="MobiDB-lite"/>
    </source>
</evidence>
<dbReference type="PANTHER" id="PTHR31672">
    <property type="entry name" value="BNACNNG10540D PROTEIN"/>
    <property type="match status" value="1"/>
</dbReference>
<evidence type="ECO:0000259" key="2">
    <source>
        <dbReference type="PROSITE" id="PS50181"/>
    </source>
</evidence>
<dbReference type="CDD" id="cd22157">
    <property type="entry name" value="F-box_AtFBW1-like"/>
    <property type="match status" value="1"/>
</dbReference>
<keyword evidence="3" id="KW-1185">Reference proteome</keyword>
<protein>
    <submittedName>
        <fullName evidence="4">F-box/kelch-repeat protein At3g23880-like</fullName>
    </submittedName>
</protein>
<dbReference type="Pfam" id="PF07734">
    <property type="entry name" value="FBA_1"/>
    <property type="match status" value="1"/>
</dbReference>
<dbReference type="InterPro" id="IPR036047">
    <property type="entry name" value="F-box-like_dom_sf"/>
</dbReference>
<feature type="compositionally biased region" description="Polar residues" evidence="1">
    <location>
        <begin position="9"/>
        <end position="24"/>
    </location>
</feature>
<evidence type="ECO:0000313" key="4">
    <source>
        <dbReference type="RefSeq" id="XP_027117399.1"/>
    </source>
</evidence>
<dbReference type="NCBIfam" id="TIGR01640">
    <property type="entry name" value="F_box_assoc_1"/>
    <property type="match status" value="1"/>
</dbReference>